<protein>
    <recommendedName>
        <fullName evidence="2">HTH cro/C1-type domain-containing protein</fullName>
    </recommendedName>
</protein>
<name>A0A1S7FS77_9LIST</name>
<evidence type="ECO:0000313" key="4">
    <source>
        <dbReference type="Proteomes" id="UP000223060"/>
    </source>
</evidence>
<evidence type="ECO:0000313" key="3">
    <source>
        <dbReference type="EMBL" id="AQY50274.1"/>
    </source>
</evidence>
<dbReference type="SMART" id="SM00530">
    <property type="entry name" value="HTH_XRE"/>
    <property type="match status" value="1"/>
</dbReference>
<sequence length="107" mass="12204">MITFERIKKLCKARGMSLQDLARSVNIGENSIYAWKTNAPTSDKLRAVADYLDVSVDYLLGRSDNPIPENGHSSEIQDIIDYMEQNSDFAESIRHLIKTVENQKKDK</sequence>
<dbReference type="InterPro" id="IPR010982">
    <property type="entry name" value="Lambda_DNA-bd_dom_sf"/>
</dbReference>
<reference evidence="4" key="1">
    <citation type="submission" date="2015-03" db="EMBL/GenBank/DDBJ databases">
        <authorList>
            <person name="Ferrari E."/>
            <person name="Walter M.C."/>
            <person name="Huptas C."/>
            <person name="Scherer S."/>
            <person name="Mueller-Herbst S."/>
        </authorList>
    </citation>
    <scope>NUCLEOTIDE SEQUENCE [LARGE SCALE GENOMIC DNA]</scope>
    <source>
        <strain evidence="4">LWP01</strain>
    </source>
</reference>
<evidence type="ECO:0000259" key="2">
    <source>
        <dbReference type="PROSITE" id="PS50943"/>
    </source>
</evidence>
<dbReference type="Pfam" id="PF13443">
    <property type="entry name" value="HTH_26"/>
    <property type="match status" value="1"/>
</dbReference>
<dbReference type="Proteomes" id="UP000223060">
    <property type="component" value="Chromosome"/>
</dbReference>
<dbReference type="SUPFAM" id="SSF47413">
    <property type="entry name" value="lambda repressor-like DNA-binding domains"/>
    <property type="match status" value="1"/>
</dbReference>
<dbReference type="EMBL" id="CP011102">
    <property type="protein sequence ID" value="AQY50274.1"/>
    <property type="molecule type" value="Genomic_DNA"/>
</dbReference>
<dbReference type="Gene3D" id="1.10.260.40">
    <property type="entry name" value="lambda repressor-like DNA-binding domains"/>
    <property type="match status" value="1"/>
</dbReference>
<dbReference type="PANTHER" id="PTHR46558">
    <property type="entry name" value="TRACRIPTIONAL REGULATORY PROTEIN-RELATED-RELATED"/>
    <property type="match status" value="1"/>
</dbReference>
<feature type="domain" description="HTH cro/C1-type" evidence="2">
    <location>
        <begin position="7"/>
        <end position="59"/>
    </location>
</feature>
<accession>A0A1S7FS77</accession>
<keyword evidence="1" id="KW-0238">DNA-binding</keyword>
<keyword evidence="4" id="KW-1185">Reference proteome</keyword>
<dbReference type="AlphaFoldDB" id="A0A1S7FS77"/>
<dbReference type="PANTHER" id="PTHR46558:SF11">
    <property type="entry name" value="HTH-TYPE TRANSCRIPTIONAL REGULATOR XRE"/>
    <property type="match status" value="1"/>
</dbReference>
<organism evidence="3 4">
    <name type="scientific">Listeria weihenstephanensis</name>
    <dbReference type="NCBI Taxonomy" id="1006155"/>
    <lineage>
        <taxon>Bacteria</taxon>
        <taxon>Bacillati</taxon>
        <taxon>Bacillota</taxon>
        <taxon>Bacilli</taxon>
        <taxon>Bacillales</taxon>
        <taxon>Listeriaceae</taxon>
        <taxon>Listeria</taxon>
    </lineage>
</organism>
<dbReference type="KEGG" id="lwi:UE46_04005"/>
<dbReference type="GO" id="GO:0003677">
    <property type="term" value="F:DNA binding"/>
    <property type="evidence" value="ECO:0007669"/>
    <property type="project" value="UniProtKB-KW"/>
</dbReference>
<dbReference type="PROSITE" id="PS50943">
    <property type="entry name" value="HTH_CROC1"/>
    <property type="match status" value="1"/>
</dbReference>
<dbReference type="InterPro" id="IPR001387">
    <property type="entry name" value="Cro/C1-type_HTH"/>
</dbReference>
<dbReference type="RefSeq" id="WP_036059165.1">
    <property type="nucleotide sequence ID" value="NZ_CP011102.1"/>
</dbReference>
<proteinExistence type="predicted"/>
<dbReference type="CDD" id="cd00093">
    <property type="entry name" value="HTH_XRE"/>
    <property type="match status" value="1"/>
</dbReference>
<gene>
    <name evidence="3" type="ORF">UE46_04005</name>
</gene>
<evidence type="ECO:0000256" key="1">
    <source>
        <dbReference type="ARBA" id="ARBA00023125"/>
    </source>
</evidence>